<evidence type="ECO:0000259" key="4">
    <source>
        <dbReference type="PROSITE" id="PS50893"/>
    </source>
</evidence>
<dbReference type="InterPro" id="IPR003439">
    <property type="entry name" value="ABC_transporter-like_ATP-bd"/>
</dbReference>
<dbReference type="InterPro" id="IPR013611">
    <property type="entry name" value="Transp-assoc_OB_typ2"/>
</dbReference>
<proteinExistence type="predicted"/>
<dbReference type="GO" id="GO:0016887">
    <property type="term" value="F:ATP hydrolysis activity"/>
    <property type="evidence" value="ECO:0007669"/>
    <property type="project" value="InterPro"/>
</dbReference>
<evidence type="ECO:0000256" key="3">
    <source>
        <dbReference type="ARBA" id="ARBA00022840"/>
    </source>
</evidence>
<feature type="domain" description="ABC transporter" evidence="4">
    <location>
        <begin position="6"/>
        <end position="236"/>
    </location>
</feature>
<keyword evidence="2" id="KW-0547">Nucleotide-binding</keyword>
<dbReference type="FunFam" id="3.40.50.300:FF:000042">
    <property type="entry name" value="Maltose/maltodextrin ABC transporter, ATP-binding protein"/>
    <property type="match status" value="1"/>
</dbReference>
<accession>A0A078MHZ2</accession>
<organism evidence="5">
    <name type="scientific">Pseudomonas saudimassiliensis</name>
    <dbReference type="NCBI Taxonomy" id="1461581"/>
    <lineage>
        <taxon>Bacteria</taxon>
        <taxon>Pseudomonadati</taxon>
        <taxon>Pseudomonadota</taxon>
        <taxon>Gammaproteobacteria</taxon>
        <taxon>Pseudomonadales</taxon>
        <taxon>Pseudomonadaceae</taxon>
        <taxon>Pseudomonas</taxon>
    </lineage>
</organism>
<evidence type="ECO:0000256" key="1">
    <source>
        <dbReference type="ARBA" id="ARBA00022448"/>
    </source>
</evidence>
<dbReference type="PROSITE" id="PS50893">
    <property type="entry name" value="ABC_TRANSPORTER_2"/>
    <property type="match status" value="1"/>
</dbReference>
<dbReference type="EMBL" id="LM997413">
    <property type="protein sequence ID" value="CEA04301.1"/>
    <property type="molecule type" value="Genomic_DNA"/>
</dbReference>
<dbReference type="GO" id="GO:0140359">
    <property type="term" value="F:ABC-type transporter activity"/>
    <property type="evidence" value="ECO:0007669"/>
    <property type="project" value="UniProtKB-ARBA"/>
</dbReference>
<keyword evidence="1" id="KW-0813">Transport</keyword>
<dbReference type="PANTHER" id="PTHR42781">
    <property type="entry name" value="SPERMIDINE/PUTRESCINE IMPORT ATP-BINDING PROTEIN POTA"/>
    <property type="match status" value="1"/>
</dbReference>
<dbReference type="SUPFAM" id="SSF50331">
    <property type="entry name" value="MOP-like"/>
    <property type="match status" value="1"/>
</dbReference>
<dbReference type="SUPFAM" id="SSF52540">
    <property type="entry name" value="P-loop containing nucleoside triphosphate hydrolases"/>
    <property type="match status" value="1"/>
</dbReference>
<dbReference type="PATRIC" id="fig|1461581.3.peg.1430"/>
<gene>
    <name evidence="5" type="ORF">BN1049_01453</name>
</gene>
<dbReference type="PANTHER" id="PTHR42781:SF4">
    <property type="entry name" value="SPERMIDINE_PUTRESCINE IMPORT ATP-BINDING PROTEIN POTA"/>
    <property type="match status" value="1"/>
</dbReference>
<dbReference type="Pfam" id="PF08402">
    <property type="entry name" value="TOBE_2"/>
    <property type="match status" value="1"/>
</dbReference>
<dbReference type="GO" id="GO:0005524">
    <property type="term" value="F:ATP binding"/>
    <property type="evidence" value="ECO:0007669"/>
    <property type="project" value="UniProtKB-KW"/>
</dbReference>
<protein>
    <submittedName>
        <fullName evidence="5">ABC transporter-like protein</fullName>
    </submittedName>
</protein>
<dbReference type="InterPro" id="IPR027417">
    <property type="entry name" value="P-loop_NTPase"/>
</dbReference>
<dbReference type="Pfam" id="PF00005">
    <property type="entry name" value="ABC_tran"/>
    <property type="match status" value="1"/>
</dbReference>
<reference evidence="5" key="1">
    <citation type="submission" date="2014-07" db="EMBL/GenBank/DDBJ databases">
        <authorList>
            <person name="Urmite Genomes Urmite Genomes"/>
        </authorList>
    </citation>
    <scope>NUCLEOTIDE SEQUENCE</scope>
    <source>
        <strain evidence="5">12M76_air</strain>
    </source>
</reference>
<dbReference type="InterPro" id="IPR003593">
    <property type="entry name" value="AAA+_ATPase"/>
</dbReference>
<dbReference type="InterPro" id="IPR017871">
    <property type="entry name" value="ABC_transporter-like_CS"/>
</dbReference>
<dbReference type="PROSITE" id="PS00211">
    <property type="entry name" value="ABC_TRANSPORTER_1"/>
    <property type="match status" value="1"/>
</dbReference>
<evidence type="ECO:0000256" key="2">
    <source>
        <dbReference type="ARBA" id="ARBA00022741"/>
    </source>
</evidence>
<sequence length="358" mass="40089">MSVTMLELDNLEKEFGTSKAVDGVSLTVMKGEFIAIMGPSGCGKTSTLRMIAGLDSPTDGEIRLWGRRINEDPAWKRDAPLVWQNYALFPLMSVRKNVEFGLKQRGLPSARRVKKAEEWMERMGILEFADRRIDQLSGGQRQRVALARALANEPEMLLLDEPLSALDPHLRIKMQAELVRLHRELNITFIYITHSQSEAFAMADRVVVMSGGRIQQVATPQELYRKPANRFVAEFIGGNNLFAGQLHADDRGYRFTTAVRDIVVERPTTLDPNQADCLMVPADRIELDDRRLGHGNEIEACISTIEIMGSTATLHLESDAGEELQVQTSMRELDSRRYLVGAPVVARWQAADSLLLSA</sequence>
<dbReference type="Gene3D" id="2.40.50.100">
    <property type="match status" value="1"/>
</dbReference>
<keyword evidence="3" id="KW-0067">ATP-binding</keyword>
<evidence type="ECO:0000313" key="5">
    <source>
        <dbReference type="EMBL" id="CEA04301.1"/>
    </source>
</evidence>
<dbReference type="RefSeq" id="WP_044499068.1">
    <property type="nucleotide sequence ID" value="NZ_LK391969.1"/>
</dbReference>
<dbReference type="SMART" id="SM00382">
    <property type="entry name" value="AAA"/>
    <property type="match status" value="1"/>
</dbReference>
<dbReference type="Gene3D" id="3.40.50.300">
    <property type="entry name" value="P-loop containing nucleotide triphosphate hydrolases"/>
    <property type="match status" value="1"/>
</dbReference>
<dbReference type="EMBL" id="LK391969">
    <property type="protein sequence ID" value="CEF26520.1"/>
    <property type="molecule type" value="Genomic_DNA"/>
</dbReference>
<dbReference type="AlphaFoldDB" id="A0A078MHZ2"/>
<dbReference type="GO" id="GO:0043190">
    <property type="term" value="C:ATP-binding cassette (ABC) transporter complex"/>
    <property type="evidence" value="ECO:0007669"/>
    <property type="project" value="InterPro"/>
</dbReference>
<dbReference type="OrthoDB" id="9802264at2"/>
<dbReference type="InterPro" id="IPR008995">
    <property type="entry name" value="Mo/tungstate-bd_C_term_dom"/>
</dbReference>
<dbReference type="InterPro" id="IPR050093">
    <property type="entry name" value="ABC_SmlMolc_Importer"/>
</dbReference>
<name>A0A078MHZ2_9PSED</name>